<dbReference type="InterPro" id="IPR046884">
    <property type="entry name" value="MnmA-like_central"/>
</dbReference>
<evidence type="ECO:0000256" key="1">
    <source>
        <dbReference type="ARBA" id="ARBA00022555"/>
    </source>
</evidence>
<keyword evidence="2 9" id="KW-0808">Transferase</keyword>
<accession>A0A9X1YCL7</accession>
<keyword evidence="13" id="KW-1185">Reference proteome</keyword>
<keyword evidence="3 9" id="KW-0819">tRNA processing</keyword>
<evidence type="ECO:0000256" key="2">
    <source>
        <dbReference type="ARBA" id="ARBA00022679"/>
    </source>
</evidence>
<evidence type="ECO:0000256" key="7">
    <source>
        <dbReference type="ARBA" id="ARBA00023157"/>
    </source>
</evidence>
<dbReference type="RefSeq" id="WP_248666132.1">
    <property type="nucleotide sequence ID" value="NZ_JALPRX010000023.1"/>
</dbReference>
<dbReference type="PANTHER" id="PTHR11933">
    <property type="entry name" value="TRNA 5-METHYLAMINOMETHYL-2-THIOURIDYLATE -METHYLTRANSFERASE"/>
    <property type="match status" value="1"/>
</dbReference>
<evidence type="ECO:0000259" key="11">
    <source>
        <dbReference type="Pfam" id="PF20259"/>
    </source>
</evidence>
<proteinExistence type="inferred from homology"/>
<keyword evidence="9" id="KW-0963">Cytoplasm</keyword>
<dbReference type="Pfam" id="PF20258">
    <property type="entry name" value="tRNA_Me_trans_C"/>
    <property type="match status" value="1"/>
</dbReference>
<feature type="binding site" evidence="9">
    <location>
        <begin position="6"/>
        <end position="13"/>
    </location>
    <ligand>
        <name>ATP</name>
        <dbReference type="ChEBI" id="CHEBI:30616"/>
    </ligand>
</feature>
<dbReference type="Proteomes" id="UP001139516">
    <property type="component" value="Unassembled WGS sequence"/>
</dbReference>
<evidence type="ECO:0000256" key="6">
    <source>
        <dbReference type="ARBA" id="ARBA00022884"/>
    </source>
</evidence>
<feature type="domain" description="tRNA-specific 2-thiouridylase MnmA-like C-terminal" evidence="10">
    <location>
        <begin position="282"/>
        <end position="357"/>
    </location>
</feature>
<dbReference type="GO" id="GO:0002143">
    <property type="term" value="P:tRNA wobble position uridine thiolation"/>
    <property type="evidence" value="ECO:0007669"/>
    <property type="project" value="TreeGrafter"/>
</dbReference>
<feature type="active site" description="Cysteine persulfide intermediate" evidence="9">
    <location>
        <position position="197"/>
    </location>
</feature>
<evidence type="ECO:0000313" key="13">
    <source>
        <dbReference type="Proteomes" id="UP001139516"/>
    </source>
</evidence>
<evidence type="ECO:0000256" key="4">
    <source>
        <dbReference type="ARBA" id="ARBA00022741"/>
    </source>
</evidence>
<comment type="caution">
    <text evidence="9">Lacks conserved residue(s) required for the propagation of feature annotation.</text>
</comment>
<dbReference type="GO" id="GO:0000049">
    <property type="term" value="F:tRNA binding"/>
    <property type="evidence" value="ECO:0007669"/>
    <property type="project" value="UniProtKB-KW"/>
</dbReference>
<dbReference type="Pfam" id="PF20259">
    <property type="entry name" value="tRNA_Me_trans_M"/>
    <property type="match status" value="1"/>
</dbReference>
<evidence type="ECO:0000256" key="9">
    <source>
        <dbReference type="HAMAP-Rule" id="MF_00144"/>
    </source>
</evidence>
<protein>
    <recommendedName>
        <fullName evidence="9">tRNA-specific 2-thiouridylase MnmA</fullName>
        <ecNumber evidence="9">2.8.1.13</ecNumber>
    </recommendedName>
</protein>
<sequence length="380" mass="40066">MRILAAMSGGVDSAVAAGLLREQGHEVIGATLQLYDHGTATGRKGACCAGEDIHDARDVADRLGIPHYVLDRERRFREAVIDDFAGSYARGETPIPCVRCNQTVKFTDLVTLARDLGCEALATGHYARRVDLPDGPALLRAADPARDQSYFLFATTRAQLEFCRFPVGDFPDKAAVRAEAARLGLAVAAKPDSQDICFVPSGRYHEVVAGLRPDAAEPGEIVHLDGRVLGRHAGIARYTVGQGRGLGDASRDGETPLYVAALDAPRRRVVVGPAPALPRASVEAGEVNWLVPPPAAPLRCAVKLRAREAPRPATARWDADAEGGAGLLRLDLDEPGIVAPGQGCVLYDGDRVLGGGFLRRPAPAARVEAAGKVDSAGAAA</sequence>
<dbReference type="NCBIfam" id="NF001138">
    <property type="entry name" value="PRK00143.1"/>
    <property type="match status" value="1"/>
</dbReference>
<organism evidence="12 13">
    <name type="scientific">Roseomonas acroporae</name>
    <dbReference type="NCBI Taxonomy" id="2937791"/>
    <lineage>
        <taxon>Bacteria</taxon>
        <taxon>Pseudomonadati</taxon>
        <taxon>Pseudomonadota</taxon>
        <taxon>Alphaproteobacteria</taxon>
        <taxon>Acetobacterales</taxon>
        <taxon>Roseomonadaceae</taxon>
        <taxon>Roseomonas</taxon>
    </lineage>
</organism>
<comment type="caution">
    <text evidence="12">The sequence shown here is derived from an EMBL/GenBank/DDBJ whole genome shotgun (WGS) entry which is preliminary data.</text>
</comment>
<dbReference type="GO" id="GO:0005524">
    <property type="term" value="F:ATP binding"/>
    <property type="evidence" value="ECO:0007669"/>
    <property type="project" value="UniProtKB-KW"/>
</dbReference>
<comment type="catalytic activity">
    <reaction evidence="8 9">
        <text>S-sulfanyl-L-cysteinyl-[protein] + uridine(34) in tRNA + AH2 + ATP = 2-thiouridine(34) in tRNA + L-cysteinyl-[protein] + A + AMP + diphosphate + H(+)</text>
        <dbReference type="Rhea" id="RHEA:47032"/>
        <dbReference type="Rhea" id="RHEA-COMP:10131"/>
        <dbReference type="Rhea" id="RHEA-COMP:11726"/>
        <dbReference type="Rhea" id="RHEA-COMP:11727"/>
        <dbReference type="Rhea" id="RHEA-COMP:11728"/>
        <dbReference type="ChEBI" id="CHEBI:13193"/>
        <dbReference type="ChEBI" id="CHEBI:15378"/>
        <dbReference type="ChEBI" id="CHEBI:17499"/>
        <dbReference type="ChEBI" id="CHEBI:29950"/>
        <dbReference type="ChEBI" id="CHEBI:30616"/>
        <dbReference type="ChEBI" id="CHEBI:33019"/>
        <dbReference type="ChEBI" id="CHEBI:61963"/>
        <dbReference type="ChEBI" id="CHEBI:65315"/>
        <dbReference type="ChEBI" id="CHEBI:87170"/>
        <dbReference type="ChEBI" id="CHEBI:456215"/>
        <dbReference type="EC" id="2.8.1.13"/>
    </reaction>
</comment>
<feature type="disulfide bond" description="Alternate" evidence="9">
    <location>
        <begin position="100"/>
        <end position="197"/>
    </location>
</feature>
<name>A0A9X1YCL7_9PROT</name>
<keyword evidence="1 9" id="KW-0820">tRNA-binding</keyword>
<dbReference type="Gene3D" id="2.40.30.10">
    <property type="entry name" value="Translation factors"/>
    <property type="match status" value="1"/>
</dbReference>
<dbReference type="GO" id="GO:0103016">
    <property type="term" value="F:tRNA-uridine 2-sulfurtransferase activity"/>
    <property type="evidence" value="ECO:0007669"/>
    <property type="project" value="UniProtKB-EC"/>
</dbReference>
<dbReference type="Gene3D" id="2.30.30.280">
    <property type="entry name" value="Adenine nucleotide alpha hydrolases-like domains"/>
    <property type="match status" value="1"/>
</dbReference>
<evidence type="ECO:0000256" key="5">
    <source>
        <dbReference type="ARBA" id="ARBA00022840"/>
    </source>
</evidence>
<gene>
    <name evidence="9 12" type="primary">mnmA</name>
    <name evidence="12" type="ORF">M0638_06380</name>
</gene>
<dbReference type="InterPro" id="IPR004506">
    <property type="entry name" value="MnmA-like"/>
</dbReference>
<feature type="site" description="Interaction with tRNA" evidence="9">
    <location>
        <position position="125"/>
    </location>
</feature>
<dbReference type="EMBL" id="JALPRX010000023">
    <property type="protein sequence ID" value="MCK8784006.1"/>
    <property type="molecule type" value="Genomic_DNA"/>
</dbReference>
<comment type="similarity">
    <text evidence="9">Belongs to the MnmA/TRMU family.</text>
</comment>
<dbReference type="Gene3D" id="3.40.50.620">
    <property type="entry name" value="HUPs"/>
    <property type="match status" value="1"/>
</dbReference>
<dbReference type="CDD" id="cd01998">
    <property type="entry name" value="MnmA_TRMU-like"/>
    <property type="match status" value="1"/>
</dbReference>
<evidence type="ECO:0000256" key="8">
    <source>
        <dbReference type="ARBA" id="ARBA00051542"/>
    </source>
</evidence>
<keyword evidence="5 9" id="KW-0067">ATP-binding</keyword>
<dbReference type="PANTHER" id="PTHR11933:SF5">
    <property type="entry name" value="MITOCHONDRIAL TRNA-SPECIFIC 2-THIOURIDYLASE 1"/>
    <property type="match status" value="1"/>
</dbReference>
<dbReference type="AlphaFoldDB" id="A0A9X1YCL7"/>
<feature type="domain" description="tRNA-specific 2-thiouridylase MnmA-like central" evidence="11">
    <location>
        <begin position="216"/>
        <end position="272"/>
    </location>
</feature>
<keyword evidence="6 9" id="KW-0694">RNA-binding</keyword>
<dbReference type="InterPro" id="IPR046885">
    <property type="entry name" value="MnmA-like_C"/>
</dbReference>
<feature type="site" description="Interaction with tRNA" evidence="9">
    <location>
        <position position="342"/>
    </location>
</feature>
<reference evidence="12" key="1">
    <citation type="submission" date="2022-04" db="EMBL/GenBank/DDBJ databases">
        <title>Roseomonas acroporae sp. nov., isolated from coral Acropora digitifera.</title>
        <authorList>
            <person name="Sun H."/>
        </authorList>
    </citation>
    <scope>NUCLEOTIDE SEQUENCE</scope>
    <source>
        <strain evidence="12">NAR14</strain>
    </source>
</reference>
<evidence type="ECO:0000256" key="3">
    <source>
        <dbReference type="ARBA" id="ARBA00022694"/>
    </source>
</evidence>
<comment type="function">
    <text evidence="9">Catalyzes the 2-thiolation of uridine at the wobble position (U34) of tRNA, leading to the formation of s(2)U34.</text>
</comment>
<dbReference type="GO" id="GO:0005737">
    <property type="term" value="C:cytoplasm"/>
    <property type="evidence" value="ECO:0007669"/>
    <property type="project" value="UniProtKB-SubCell"/>
</dbReference>
<keyword evidence="4 9" id="KW-0547">Nucleotide-binding</keyword>
<feature type="region of interest" description="Interaction with tRNA" evidence="9">
    <location>
        <begin position="146"/>
        <end position="148"/>
    </location>
</feature>
<dbReference type="NCBIfam" id="TIGR00420">
    <property type="entry name" value="trmU"/>
    <property type="match status" value="1"/>
</dbReference>
<dbReference type="SUPFAM" id="SSF52402">
    <property type="entry name" value="Adenine nucleotide alpha hydrolases-like"/>
    <property type="match status" value="1"/>
</dbReference>
<evidence type="ECO:0000259" key="10">
    <source>
        <dbReference type="Pfam" id="PF20258"/>
    </source>
</evidence>
<evidence type="ECO:0000313" key="12">
    <source>
        <dbReference type="EMBL" id="MCK8784006.1"/>
    </source>
</evidence>
<feature type="active site" description="Nucleophile" evidence="9">
    <location>
        <position position="100"/>
    </location>
</feature>
<dbReference type="InterPro" id="IPR014729">
    <property type="entry name" value="Rossmann-like_a/b/a_fold"/>
</dbReference>
<comment type="subcellular location">
    <subcellularLocation>
        <location evidence="9">Cytoplasm</location>
    </subcellularLocation>
</comment>
<dbReference type="EC" id="2.8.1.13" evidence="9"/>
<keyword evidence="7 9" id="KW-1015">Disulfide bond</keyword>
<dbReference type="Pfam" id="PF03054">
    <property type="entry name" value="tRNA_Me_trans"/>
    <property type="match status" value="1"/>
</dbReference>
<dbReference type="InterPro" id="IPR023382">
    <property type="entry name" value="MnmA-like_central_sf"/>
</dbReference>
<feature type="binding site" evidence="9">
    <location>
        <position position="124"/>
    </location>
    <ligand>
        <name>ATP</name>
        <dbReference type="ChEBI" id="CHEBI:30616"/>
    </ligand>
</feature>
<feature type="binding site" evidence="9">
    <location>
        <position position="32"/>
    </location>
    <ligand>
        <name>ATP</name>
        <dbReference type="ChEBI" id="CHEBI:30616"/>
    </ligand>
</feature>
<dbReference type="HAMAP" id="MF_00144">
    <property type="entry name" value="tRNA_thiouridyl_MnmA"/>
    <property type="match status" value="1"/>
</dbReference>